<evidence type="ECO:0000256" key="6">
    <source>
        <dbReference type="ARBA" id="ARBA00023065"/>
    </source>
</evidence>
<keyword evidence="2" id="KW-0813">Transport</keyword>
<evidence type="ECO:0000256" key="8">
    <source>
        <dbReference type="ARBA" id="ARBA00034708"/>
    </source>
</evidence>
<keyword evidence="3" id="KW-1003">Cell membrane</keyword>
<comment type="subcellular location">
    <subcellularLocation>
        <location evidence="1">Cell membrane</location>
        <topology evidence="1">Multi-pass membrane protein</topology>
    </subcellularLocation>
</comment>
<keyword evidence="6" id="KW-0406">Ion transport</keyword>
<evidence type="ECO:0000256" key="7">
    <source>
        <dbReference type="ARBA" id="ARBA00023136"/>
    </source>
</evidence>
<evidence type="ECO:0008006" key="12">
    <source>
        <dbReference type="Google" id="ProtNLM"/>
    </source>
</evidence>
<dbReference type="eggNOG" id="COG3781">
    <property type="taxonomic scope" value="Bacteria"/>
</dbReference>
<name>L7UJ73_MYXSD</name>
<sequence length="298" mass="33273">MVEYDPHRWWSYFHYLKGSMVREIVARVMVCVLWSVGVTAFHYHVRSVAIPATVHTLAGLSLSLLLVFRTNSSYDRFWEGRKLWGGIVNETRNLARAAGVFLGGNPALYAALVRWTAAFPFASASSLRGRASLGPLAKDLPPDEVSEVLHSQHVPFAVSRKMSALLDEGRREGRYPEYVQMQLDQNVQLLVDYLGGCERIRKTPIPFAYVMHLRRALLVYCYTLPFALVDAFGGLTVLATFLVAYVFFGIEEIGVEIEDPFGHDDNDLPLDQICNTIHGNLSALIPAQPPQPEAPPAD</sequence>
<reference evidence="10 11" key="1">
    <citation type="journal article" date="2013" name="Genome Announc.">
        <title>Complete genome sequence of Myxococcus stipitatus strain DSM 14675, a fruiting myxobacterium.</title>
        <authorList>
            <person name="Huntley S."/>
            <person name="Kneip S."/>
            <person name="Treuner-Lange A."/>
            <person name="Sogaard-Andersen L."/>
        </authorList>
    </citation>
    <scope>NUCLEOTIDE SEQUENCE [LARGE SCALE GENOMIC DNA]</scope>
    <source>
        <strain evidence="11">DSM 14675 / JCM 12634 / Mx s8</strain>
    </source>
</reference>
<keyword evidence="11" id="KW-1185">Reference proteome</keyword>
<evidence type="ECO:0000313" key="11">
    <source>
        <dbReference type="Proteomes" id="UP000011131"/>
    </source>
</evidence>
<protein>
    <recommendedName>
        <fullName evidence="12">Bestrophin, RFP-TM, chloride channel</fullName>
    </recommendedName>
</protein>
<evidence type="ECO:0000256" key="3">
    <source>
        <dbReference type="ARBA" id="ARBA00022475"/>
    </source>
</evidence>
<organism evidence="10 11">
    <name type="scientific">Myxococcus stipitatus (strain DSM 14675 / JCM 12634 / Mx s8)</name>
    <dbReference type="NCBI Taxonomy" id="1278073"/>
    <lineage>
        <taxon>Bacteria</taxon>
        <taxon>Pseudomonadati</taxon>
        <taxon>Myxococcota</taxon>
        <taxon>Myxococcia</taxon>
        <taxon>Myxococcales</taxon>
        <taxon>Cystobacterineae</taxon>
        <taxon>Myxococcaceae</taxon>
        <taxon>Myxococcus</taxon>
    </lineage>
</organism>
<keyword evidence="4 9" id="KW-0812">Transmembrane</keyword>
<dbReference type="EMBL" id="CP004025">
    <property type="protein sequence ID" value="AGC48068.1"/>
    <property type="molecule type" value="Genomic_DNA"/>
</dbReference>
<dbReference type="OrthoDB" id="445589at2"/>
<keyword evidence="5 9" id="KW-1133">Transmembrane helix</keyword>
<evidence type="ECO:0000256" key="5">
    <source>
        <dbReference type="ARBA" id="ARBA00022989"/>
    </source>
</evidence>
<feature type="transmembrane region" description="Helical" evidence="9">
    <location>
        <begin position="49"/>
        <end position="68"/>
    </location>
</feature>
<dbReference type="PATRIC" id="fig|1278073.3.peg.6902"/>
<dbReference type="KEGG" id="msd:MYSTI_06795"/>
<gene>
    <name evidence="10" type="ordered locus">MYSTI_06795</name>
</gene>
<evidence type="ECO:0000256" key="1">
    <source>
        <dbReference type="ARBA" id="ARBA00004651"/>
    </source>
</evidence>
<dbReference type="HOGENOM" id="CLU_029790_4_1_7"/>
<keyword evidence="7 9" id="KW-0472">Membrane</keyword>
<feature type="transmembrane region" description="Helical" evidence="9">
    <location>
        <begin position="217"/>
        <end position="248"/>
    </location>
</feature>
<dbReference type="PANTHER" id="PTHR33281:SF19">
    <property type="entry name" value="VOLTAGE-DEPENDENT ANION CHANNEL-FORMING PROTEIN YNEE"/>
    <property type="match status" value="1"/>
</dbReference>
<dbReference type="Pfam" id="PF25539">
    <property type="entry name" value="Bestrophin_2"/>
    <property type="match status" value="1"/>
</dbReference>
<comment type="similarity">
    <text evidence="8">Belongs to the anion channel-forming bestrophin (TC 1.A.46) family.</text>
</comment>
<dbReference type="PANTHER" id="PTHR33281">
    <property type="entry name" value="UPF0187 PROTEIN YNEE"/>
    <property type="match status" value="1"/>
</dbReference>
<accession>L7UJ73</accession>
<dbReference type="Proteomes" id="UP000011131">
    <property type="component" value="Chromosome"/>
</dbReference>
<evidence type="ECO:0000313" key="10">
    <source>
        <dbReference type="EMBL" id="AGC48068.1"/>
    </source>
</evidence>
<evidence type="ECO:0000256" key="2">
    <source>
        <dbReference type="ARBA" id="ARBA00022448"/>
    </source>
</evidence>
<dbReference type="AlphaFoldDB" id="L7UJ73"/>
<evidence type="ECO:0000256" key="9">
    <source>
        <dbReference type="SAM" id="Phobius"/>
    </source>
</evidence>
<proteinExistence type="inferred from homology"/>
<dbReference type="GO" id="GO:0005886">
    <property type="term" value="C:plasma membrane"/>
    <property type="evidence" value="ECO:0007669"/>
    <property type="project" value="UniProtKB-SubCell"/>
</dbReference>
<dbReference type="InterPro" id="IPR044669">
    <property type="entry name" value="YneE/VCCN1/2-like"/>
</dbReference>
<feature type="transmembrane region" description="Helical" evidence="9">
    <location>
        <begin position="24"/>
        <end position="43"/>
    </location>
</feature>
<dbReference type="GO" id="GO:0005254">
    <property type="term" value="F:chloride channel activity"/>
    <property type="evidence" value="ECO:0007669"/>
    <property type="project" value="InterPro"/>
</dbReference>
<evidence type="ECO:0000256" key="4">
    <source>
        <dbReference type="ARBA" id="ARBA00022692"/>
    </source>
</evidence>
<dbReference type="RefSeq" id="WP_015352322.1">
    <property type="nucleotide sequence ID" value="NC_020126.1"/>
</dbReference>